<feature type="region of interest" description="Disordered" evidence="1">
    <location>
        <begin position="1"/>
        <end position="93"/>
    </location>
</feature>
<feature type="region of interest" description="Disordered" evidence="1">
    <location>
        <begin position="404"/>
        <end position="431"/>
    </location>
</feature>
<gene>
    <name evidence="2" type="ORF">SAMD00023353_0202480</name>
</gene>
<feature type="compositionally biased region" description="Polar residues" evidence="1">
    <location>
        <begin position="1"/>
        <end position="20"/>
    </location>
</feature>
<proteinExistence type="predicted"/>
<accession>A0A1S7UJG0</accession>
<organism evidence="2">
    <name type="scientific">Rosellinia necatrix</name>
    <name type="common">White root-rot fungus</name>
    <dbReference type="NCBI Taxonomy" id="77044"/>
    <lineage>
        <taxon>Eukaryota</taxon>
        <taxon>Fungi</taxon>
        <taxon>Dikarya</taxon>
        <taxon>Ascomycota</taxon>
        <taxon>Pezizomycotina</taxon>
        <taxon>Sordariomycetes</taxon>
        <taxon>Xylariomycetidae</taxon>
        <taxon>Xylariales</taxon>
        <taxon>Xylariaceae</taxon>
        <taxon>Rosellinia</taxon>
    </lineage>
</organism>
<feature type="compositionally biased region" description="Basic and acidic residues" evidence="1">
    <location>
        <begin position="314"/>
        <end position="325"/>
    </location>
</feature>
<dbReference type="Proteomes" id="UP000054516">
    <property type="component" value="Unassembled WGS sequence"/>
</dbReference>
<feature type="compositionally biased region" description="Polar residues" evidence="1">
    <location>
        <begin position="256"/>
        <end position="281"/>
    </location>
</feature>
<feature type="compositionally biased region" description="Acidic residues" evidence="1">
    <location>
        <begin position="174"/>
        <end position="184"/>
    </location>
</feature>
<dbReference type="EMBL" id="DF977447">
    <property type="protein sequence ID" value="GAP83398.2"/>
    <property type="molecule type" value="Genomic_DNA"/>
</dbReference>
<evidence type="ECO:0000313" key="2">
    <source>
        <dbReference type="EMBL" id="GAP83398.2"/>
    </source>
</evidence>
<evidence type="ECO:0000256" key="1">
    <source>
        <dbReference type="SAM" id="MobiDB-lite"/>
    </source>
</evidence>
<feature type="compositionally biased region" description="Basic and acidic residues" evidence="1">
    <location>
        <begin position="411"/>
        <end position="431"/>
    </location>
</feature>
<evidence type="ECO:0000313" key="3">
    <source>
        <dbReference type="Proteomes" id="UP000054516"/>
    </source>
</evidence>
<sequence>MALQQDMSETYDESTPNLTDQEWPIAKCQYSPPRAINQYASRALPPRPRSSSSKYDSGEDGSRQNTPRRAPSHTDAGSDYGINSFGGTVDEEAMEMVGHPQIATVVHSQANGRLALVSPRPRRPDSKLLSIWSTGDELVSPIDTPGTASWHTHIVSPLSEFSPGRASSAQYESWFDDTSSDEGEPSSPTNRARKKNQFAGHAFVGASQSQLRKMSHRHSDPGSPLNPDLDSGWLGEPGPDVGGSRRLGDTPGRQMVQPQVHTQSTHSGDGQRLSQNSNMSTGEPKAFFAVSKIGAFSSNRSRASQRPAPPPLHLGERSDQHDHMPPPRPNSVSSQRSEFRTNEPSAKLQRRRSRLANLGTSLRPLTPNRHRPPPGFTEVLSQLDKQGAVSPVPRVKNVLSRAKRGLGISSDESKKEKGREGFKRQVRHAEK</sequence>
<feature type="compositionally biased region" description="Low complexity" evidence="1">
    <location>
        <begin position="40"/>
        <end position="53"/>
    </location>
</feature>
<feature type="region of interest" description="Disordered" evidence="1">
    <location>
        <begin position="158"/>
        <end position="375"/>
    </location>
</feature>
<dbReference type="AlphaFoldDB" id="A0A1S7UJG0"/>
<name>A0A1S7UJG0_ROSNE</name>
<protein>
    <submittedName>
        <fullName evidence="2">Uncharacterized protein</fullName>
    </submittedName>
</protein>
<keyword evidence="3" id="KW-1185">Reference proteome</keyword>
<dbReference type="OrthoDB" id="4729026at2759"/>
<reference evidence="2" key="1">
    <citation type="submission" date="2016-03" db="EMBL/GenBank/DDBJ databases">
        <title>Draft genome sequence of Rosellinia necatrix.</title>
        <authorList>
            <person name="Kanematsu S."/>
        </authorList>
    </citation>
    <scope>NUCLEOTIDE SEQUENCE [LARGE SCALE GENOMIC DNA]</scope>
    <source>
        <strain evidence="2">W97</strain>
    </source>
</reference>
<feature type="compositionally biased region" description="Low complexity" evidence="1">
    <location>
        <begin position="297"/>
        <end position="306"/>
    </location>
</feature>